<accession>A0ABV1D3V9</accession>
<evidence type="ECO:0000313" key="2">
    <source>
        <dbReference type="Proteomes" id="UP001454086"/>
    </source>
</evidence>
<protein>
    <submittedName>
        <fullName evidence="1">Uncharacterized protein</fullName>
    </submittedName>
</protein>
<name>A0ABV1D3V9_9FIRM</name>
<dbReference type="Proteomes" id="UP001454086">
    <property type="component" value="Unassembled WGS sequence"/>
</dbReference>
<comment type="caution">
    <text evidence="1">The sequence shown here is derived from an EMBL/GenBank/DDBJ whole genome shotgun (WGS) entry which is preliminary data.</text>
</comment>
<sequence>MSIQVGIPQAAMNSLIDLVDNVAEVKPGMEVVIVAHKDGLYGGDNLVDEEAVSWMSSVVQSRGAHCSILWLDDPQEPHHWRYPPILRGVVEEADLVLCTSFDITTTELGNFRRHFEDAQTWMVRIFPTTAPLLMSRWAQTPYELVTAIRHISSKPFMNHMSRFVLTDPNGTHLEGYTLDPVKRPGIPGLPYDSYRKQVRHVSFWPEWVHPPVNCQDINGVYYFDRMLSWWSRYIGIRPQWEDLIRLDIKDGRIVKISGGSEADALQRFLKDMEGKVGDGIWKFDTFHFGVHPNAAVTENECPNPLHRRLIEHSHTSNLHVHIGSAGANENYGYYTHITGDIRHATLTVGDTLVYDNGWLCCLEDPEVQKVAEKYPGLPGIPKR</sequence>
<dbReference type="SUPFAM" id="SSF144052">
    <property type="entry name" value="Thermophilic metalloprotease-like"/>
    <property type="match status" value="1"/>
</dbReference>
<organism evidence="1 2">
    <name type="scientific">Enterocloster hominis</name>
    <name type="common">ex Hitch et al. 2024</name>
    <dbReference type="NCBI Taxonomy" id="1917870"/>
    <lineage>
        <taxon>Bacteria</taxon>
        <taxon>Bacillati</taxon>
        <taxon>Bacillota</taxon>
        <taxon>Clostridia</taxon>
        <taxon>Lachnospirales</taxon>
        <taxon>Lachnospiraceae</taxon>
        <taxon>Enterocloster</taxon>
    </lineage>
</organism>
<dbReference type="EMBL" id="JBBMFM010000004">
    <property type="protein sequence ID" value="MEQ2423764.1"/>
    <property type="molecule type" value="Genomic_DNA"/>
</dbReference>
<dbReference type="RefSeq" id="WP_008720372.1">
    <property type="nucleotide sequence ID" value="NZ_JAJFDX010000003.1"/>
</dbReference>
<reference evidence="1 2" key="1">
    <citation type="submission" date="2024-03" db="EMBL/GenBank/DDBJ databases">
        <title>Human intestinal bacterial collection.</title>
        <authorList>
            <person name="Pauvert C."/>
            <person name="Hitch T.C.A."/>
            <person name="Clavel T."/>
        </authorList>
    </citation>
    <scope>NUCLEOTIDE SEQUENCE [LARGE SCALE GENOMIC DNA]</scope>
    <source>
        <strain evidence="1 2">CLA-SR-H021</strain>
    </source>
</reference>
<keyword evidence="2" id="KW-1185">Reference proteome</keyword>
<proteinExistence type="predicted"/>
<gene>
    <name evidence="1" type="ORF">WMQ36_02140</name>
</gene>
<evidence type="ECO:0000313" key="1">
    <source>
        <dbReference type="EMBL" id="MEQ2423764.1"/>
    </source>
</evidence>